<dbReference type="EC" id="2.5.1.56" evidence="2"/>
<gene>
    <name evidence="2" type="primary">neuB</name>
    <name evidence="2" type="ORF">ACFSOY_08795</name>
</gene>
<dbReference type="Gene3D" id="3.90.1210.10">
    <property type="entry name" value="Antifreeze-like/N-acetylneuraminic acid synthase C-terminal domain"/>
    <property type="match status" value="1"/>
</dbReference>
<dbReference type="EMBL" id="JBHUIO010000005">
    <property type="protein sequence ID" value="MFD2170092.1"/>
    <property type="molecule type" value="Genomic_DNA"/>
</dbReference>
<dbReference type="InterPro" id="IPR013132">
    <property type="entry name" value="PseI/NeuA/B-like_N"/>
</dbReference>
<keyword evidence="2" id="KW-0808">Transferase</keyword>
<evidence type="ECO:0000259" key="1">
    <source>
        <dbReference type="PROSITE" id="PS50844"/>
    </source>
</evidence>
<dbReference type="InterPro" id="IPR057736">
    <property type="entry name" value="SAF_PseI/NeuA/NeuB"/>
</dbReference>
<evidence type="ECO:0000313" key="3">
    <source>
        <dbReference type="Proteomes" id="UP001597343"/>
    </source>
</evidence>
<accession>A0ABW4ZW14</accession>
<dbReference type="InterPro" id="IPR051690">
    <property type="entry name" value="PseI-like"/>
</dbReference>
<organism evidence="2 3">
    <name type="scientific">Tumebacillus lipolyticus</name>
    <dbReference type="NCBI Taxonomy" id="1280370"/>
    <lineage>
        <taxon>Bacteria</taxon>
        <taxon>Bacillati</taxon>
        <taxon>Bacillota</taxon>
        <taxon>Bacilli</taxon>
        <taxon>Bacillales</taxon>
        <taxon>Alicyclobacillaceae</taxon>
        <taxon>Tumebacillus</taxon>
    </lineage>
</organism>
<reference evidence="3" key="1">
    <citation type="journal article" date="2019" name="Int. J. Syst. Evol. Microbiol.">
        <title>The Global Catalogue of Microorganisms (GCM) 10K type strain sequencing project: providing services to taxonomists for standard genome sequencing and annotation.</title>
        <authorList>
            <consortium name="The Broad Institute Genomics Platform"/>
            <consortium name="The Broad Institute Genome Sequencing Center for Infectious Disease"/>
            <person name="Wu L."/>
            <person name="Ma J."/>
        </authorList>
    </citation>
    <scope>NUCLEOTIDE SEQUENCE [LARGE SCALE GENOMIC DNA]</scope>
    <source>
        <strain evidence="3">CGMCC 1.13574</strain>
    </source>
</reference>
<proteinExistence type="predicted"/>
<protein>
    <submittedName>
        <fullName evidence="2">N-acetylneuraminate synthase</fullName>
        <ecNumber evidence="2">2.5.1.56</ecNumber>
    </submittedName>
</protein>
<name>A0ABW4ZW14_9BACL</name>
<evidence type="ECO:0000313" key="2">
    <source>
        <dbReference type="EMBL" id="MFD2170092.1"/>
    </source>
</evidence>
<dbReference type="Pfam" id="PF03102">
    <property type="entry name" value="NeuB"/>
    <property type="match status" value="1"/>
</dbReference>
<dbReference type="SUPFAM" id="SSF51269">
    <property type="entry name" value="AFP III-like domain"/>
    <property type="match status" value="1"/>
</dbReference>
<sequence>MRETYIIAEAGVNHNGSLDLAKQLIDAAVEAGADAVKFQTFKTEKLVARSAPKAEYQARETGAEESQFEMIKRLELDEASHRVLIDHCRSRGIQFLSTPFDPDSVDLLAETFDLPRLKVPSGEITNAPLLLKMAQTGKPIILSTGMSTLGEVETALGVLAFGYLGWEQPAVESFQAAYAAEEGRRALQENVTLLHCTTEYPTPYAEVNLRAIDVMREAFGLAVGYSDHTAGIAVSIGAAARGAVLIEKHFTLDRNLPGPDHKASLEPEELKAMVASIRQIEAALGRAVKVPVASELKNRSVARKSIVAARTIAQGELLTAENVAIKRPGTGKSPLLYWDLLGTRAERDYQEEEPI</sequence>
<dbReference type="PANTHER" id="PTHR42966">
    <property type="entry name" value="N-ACETYLNEURAMINATE SYNTHASE"/>
    <property type="match status" value="1"/>
</dbReference>
<dbReference type="Gene3D" id="3.20.20.70">
    <property type="entry name" value="Aldolase class I"/>
    <property type="match status" value="1"/>
</dbReference>
<dbReference type="InterPro" id="IPR006190">
    <property type="entry name" value="SAF_AFP_Neu5Ac"/>
</dbReference>
<dbReference type="Pfam" id="PF08666">
    <property type="entry name" value="SAF"/>
    <property type="match status" value="1"/>
</dbReference>
<dbReference type="GO" id="GO:0050462">
    <property type="term" value="F:N-acetylneuraminate synthase activity"/>
    <property type="evidence" value="ECO:0007669"/>
    <property type="project" value="UniProtKB-EC"/>
</dbReference>
<comment type="caution">
    <text evidence="2">The sequence shown here is derived from an EMBL/GenBank/DDBJ whole genome shotgun (WGS) entry which is preliminary data.</text>
</comment>
<keyword evidence="3" id="KW-1185">Reference proteome</keyword>
<dbReference type="InterPro" id="IPR036732">
    <property type="entry name" value="AFP_Neu5c_C_sf"/>
</dbReference>
<dbReference type="SUPFAM" id="SSF51569">
    <property type="entry name" value="Aldolase"/>
    <property type="match status" value="1"/>
</dbReference>
<dbReference type="InterPro" id="IPR020007">
    <property type="entry name" value="NeuB/NeuA"/>
</dbReference>
<feature type="domain" description="AFP-like" evidence="1">
    <location>
        <begin position="305"/>
        <end position="355"/>
    </location>
</feature>
<dbReference type="InterPro" id="IPR013974">
    <property type="entry name" value="SAF"/>
</dbReference>
<dbReference type="PROSITE" id="PS50844">
    <property type="entry name" value="AFP_LIKE"/>
    <property type="match status" value="1"/>
</dbReference>
<dbReference type="Proteomes" id="UP001597343">
    <property type="component" value="Unassembled WGS sequence"/>
</dbReference>
<dbReference type="CDD" id="cd11615">
    <property type="entry name" value="SAF_NeuB_like"/>
    <property type="match status" value="1"/>
</dbReference>
<dbReference type="NCBIfam" id="TIGR03569">
    <property type="entry name" value="NeuB_NnaB"/>
    <property type="match status" value="1"/>
</dbReference>
<dbReference type="RefSeq" id="WP_386045753.1">
    <property type="nucleotide sequence ID" value="NZ_JBHUIO010000005.1"/>
</dbReference>
<dbReference type="PANTHER" id="PTHR42966:SF1">
    <property type="entry name" value="SIALIC ACID SYNTHASE"/>
    <property type="match status" value="1"/>
</dbReference>
<dbReference type="InterPro" id="IPR013785">
    <property type="entry name" value="Aldolase_TIM"/>
</dbReference>